<dbReference type="PATRIC" id="fig|1121865.3.peg.1253"/>
<dbReference type="RefSeq" id="WP_016183425.1">
    <property type="nucleotide sequence ID" value="NZ_JXKI01000026.1"/>
</dbReference>
<evidence type="ECO:0000313" key="16">
    <source>
        <dbReference type="Proteomes" id="UP000014113"/>
    </source>
</evidence>
<protein>
    <recommendedName>
        <fullName evidence="10">Ascorbate-specific PTS system EIIA component</fullName>
    </recommendedName>
    <alternativeName>
        <fullName evidence="11">Ascorbate-specific phosphotransferase enzyme IIA component</fullName>
    </alternativeName>
</protein>
<dbReference type="PANTHER" id="PTHR36203">
    <property type="entry name" value="ASCORBATE-SPECIFIC PTS SYSTEM EIIA COMPONENT"/>
    <property type="match status" value="1"/>
</dbReference>
<keyword evidence="3" id="KW-0963">Cytoplasm</keyword>
<dbReference type="InterPro" id="IPR036388">
    <property type="entry name" value="WH-like_DNA-bd_sf"/>
</dbReference>
<dbReference type="InterPro" id="IPR036634">
    <property type="entry name" value="PRD_sf"/>
</dbReference>
<keyword evidence="7" id="KW-0418">Kinase</keyword>
<dbReference type="Proteomes" id="UP000014113">
    <property type="component" value="Unassembled WGS sequence"/>
</dbReference>
<dbReference type="eggNOG" id="COG3711">
    <property type="taxonomic scope" value="Bacteria"/>
</dbReference>
<dbReference type="SUPFAM" id="SSF52794">
    <property type="entry name" value="PTS system IIB component-like"/>
    <property type="match status" value="1"/>
</dbReference>
<dbReference type="EMBL" id="ASWJ01000009">
    <property type="protein sequence ID" value="EOW80199.1"/>
    <property type="molecule type" value="Genomic_DNA"/>
</dbReference>
<dbReference type="GO" id="GO:0008982">
    <property type="term" value="F:protein-N(PI)-phosphohistidine-sugar phosphotransferase activity"/>
    <property type="evidence" value="ECO:0007669"/>
    <property type="project" value="InterPro"/>
</dbReference>
<dbReference type="PROSITE" id="PS51372">
    <property type="entry name" value="PRD_2"/>
    <property type="match status" value="1"/>
</dbReference>
<evidence type="ECO:0000259" key="12">
    <source>
        <dbReference type="PROSITE" id="PS51094"/>
    </source>
</evidence>
<evidence type="ECO:0000256" key="11">
    <source>
        <dbReference type="ARBA" id="ARBA00042072"/>
    </source>
</evidence>
<comment type="caution">
    <text evidence="15">The sequence shown here is derived from an EMBL/GenBank/DDBJ whole genome shotgun (WGS) entry which is preliminary data.</text>
</comment>
<dbReference type="Gene3D" id="3.40.930.10">
    <property type="entry name" value="Mannitol-specific EII, Chain A"/>
    <property type="match status" value="1"/>
</dbReference>
<dbReference type="GO" id="GO:0006355">
    <property type="term" value="P:regulation of DNA-templated transcription"/>
    <property type="evidence" value="ECO:0007669"/>
    <property type="project" value="InterPro"/>
</dbReference>
<dbReference type="eggNOG" id="COG1762">
    <property type="taxonomic scope" value="Bacteria"/>
</dbReference>
<dbReference type="SUPFAM" id="SSF63520">
    <property type="entry name" value="PTS-regulatory domain, PRD"/>
    <property type="match status" value="1"/>
</dbReference>
<evidence type="ECO:0000256" key="4">
    <source>
        <dbReference type="ARBA" id="ARBA00022553"/>
    </source>
</evidence>
<proteinExistence type="predicted"/>
<dbReference type="Gene3D" id="3.40.50.2300">
    <property type="match status" value="1"/>
</dbReference>
<sequence>MINQKLNFLMAEENLAIPLSKALRLTSMTNIELVNEIQKVNELAYQFSLPEIKLNSRVIDIPNQIQKNWLNILFAEKEQEIVYSEKERQEIIFLLVFMENDYYSVFHFQEFLHVSKNTILNDLRKIREQIELYHVRMVYSRKQGFVLKGSEENIRLLAYKFLSNILMSKQGTRLITKAYFTESYSYYQSIRQRLFETIELYNLSVVPSRLDEMVYYVAFLLKRILKYSVKVKKVDQKLLSSLTSYQASVHFLASFTQLKDQQMESYYFTIIIMTILQGEIRDNALEFLLNCASQMIHEVERLTAIEFQNYRKLLLDLFYHLVPAYFRIRFGFFIENVLVDEIKVQYEEMFEITHIALHPLKLLIQENIPETEIAYFTILFGGAISNEKERKKANHLKALILCPNGISSSLIMKSELQELFPQIDFIEAKSIESYYSNGEMQDVDMIFSSIPIQTEKKLYIIHPIMTHIEKSVLLRTVQKDFIFPKVFLPTVNEIVDAILPYVDIKKGMTKEKIYHYVQNKLVKDMKRKVDDRPMLSELLTKEYIRISDEKMDWQTAIRQAAKPLLDHEKIEESYIQAMIKKVQDYGAFIHIGKGIALPHARPEDGVNKIGISLLKVTQPICLLDDPAHEVQLFICLAAVDNETHLRALSSLTKILSNKEYLNQLLQAQTIEEILNIIEKGENE</sequence>
<dbReference type="CDD" id="cd00211">
    <property type="entry name" value="PTS_IIA_fru"/>
    <property type="match status" value="1"/>
</dbReference>
<evidence type="ECO:0000313" key="15">
    <source>
        <dbReference type="EMBL" id="EOW80199.1"/>
    </source>
</evidence>
<evidence type="ECO:0000256" key="3">
    <source>
        <dbReference type="ARBA" id="ARBA00022490"/>
    </source>
</evidence>
<evidence type="ECO:0000256" key="7">
    <source>
        <dbReference type="ARBA" id="ARBA00022777"/>
    </source>
</evidence>
<evidence type="ECO:0000256" key="6">
    <source>
        <dbReference type="ARBA" id="ARBA00022683"/>
    </source>
</evidence>
<evidence type="ECO:0000259" key="14">
    <source>
        <dbReference type="PROSITE" id="PS51372"/>
    </source>
</evidence>
<feature type="domain" description="PTS EIIA type-2" evidence="12">
    <location>
        <begin position="537"/>
        <end position="680"/>
    </location>
</feature>
<dbReference type="InterPro" id="IPR013011">
    <property type="entry name" value="PTS_EIIB_2"/>
</dbReference>
<dbReference type="InterPro" id="IPR007737">
    <property type="entry name" value="Mga_HTH"/>
</dbReference>
<dbReference type="CDD" id="cd05568">
    <property type="entry name" value="PTS_IIB_bgl_like"/>
    <property type="match status" value="1"/>
</dbReference>
<dbReference type="Pfam" id="PF00359">
    <property type="entry name" value="PTS_EIIA_2"/>
    <property type="match status" value="1"/>
</dbReference>
<dbReference type="InterPro" id="IPR016152">
    <property type="entry name" value="PTrfase/Anion_transptr"/>
</dbReference>
<evidence type="ECO:0000256" key="2">
    <source>
        <dbReference type="ARBA" id="ARBA00022448"/>
    </source>
</evidence>
<dbReference type="PROSITE" id="PS51094">
    <property type="entry name" value="PTS_EIIA_TYPE_2"/>
    <property type="match status" value="1"/>
</dbReference>
<dbReference type="Gene3D" id="1.10.10.10">
    <property type="entry name" value="Winged helix-like DNA-binding domain superfamily/Winged helix DNA-binding domain"/>
    <property type="match status" value="1"/>
</dbReference>
<keyword evidence="6" id="KW-0598">Phosphotransferase system</keyword>
<comment type="subcellular location">
    <subcellularLocation>
        <location evidence="1">Cytoplasm</location>
    </subcellularLocation>
</comment>
<gene>
    <name evidence="15" type="ORF">I568_01899</name>
</gene>
<dbReference type="Pfam" id="PF05043">
    <property type="entry name" value="Mga"/>
    <property type="match status" value="1"/>
</dbReference>
<dbReference type="GO" id="GO:0005737">
    <property type="term" value="C:cytoplasm"/>
    <property type="evidence" value="ECO:0007669"/>
    <property type="project" value="UniProtKB-SubCell"/>
</dbReference>
<organism evidence="15 16">
    <name type="scientific">Enterococcus columbae DSM 7374 = ATCC 51263</name>
    <dbReference type="NCBI Taxonomy" id="1121865"/>
    <lineage>
        <taxon>Bacteria</taxon>
        <taxon>Bacillati</taxon>
        <taxon>Bacillota</taxon>
        <taxon>Bacilli</taxon>
        <taxon>Lactobacillales</taxon>
        <taxon>Enterococcaceae</taxon>
        <taxon>Enterococcus</taxon>
    </lineage>
</organism>
<feature type="domain" description="PRD" evidence="14">
    <location>
        <begin position="283"/>
        <end position="390"/>
    </location>
</feature>
<evidence type="ECO:0000259" key="13">
    <source>
        <dbReference type="PROSITE" id="PS51099"/>
    </source>
</evidence>
<keyword evidence="8" id="KW-0010">Activator</keyword>
<dbReference type="InterPro" id="IPR051351">
    <property type="entry name" value="Ascorbate-PTS_EIIA_comp"/>
</dbReference>
<dbReference type="PROSITE" id="PS51099">
    <property type="entry name" value="PTS_EIIB_TYPE_2"/>
    <property type="match status" value="1"/>
</dbReference>
<dbReference type="STRING" id="1121865.OMW_01284"/>
<evidence type="ECO:0000256" key="10">
    <source>
        <dbReference type="ARBA" id="ARBA00041175"/>
    </source>
</evidence>
<reference evidence="15 16" key="1">
    <citation type="submission" date="2013-03" db="EMBL/GenBank/DDBJ databases">
        <title>The Genome Sequence of Enterococcus columbae ATCC_51263 (PacBio/Illumina hybrid assembly).</title>
        <authorList>
            <consortium name="The Broad Institute Genomics Platform"/>
            <consortium name="The Broad Institute Genome Sequencing Center for Infectious Disease"/>
            <person name="Earl A."/>
            <person name="Russ C."/>
            <person name="Gilmore M."/>
            <person name="Surin D."/>
            <person name="Walker B."/>
            <person name="Young S."/>
            <person name="Zeng Q."/>
            <person name="Gargeya S."/>
            <person name="Fitzgerald M."/>
            <person name="Haas B."/>
            <person name="Abouelleil A."/>
            <person name="Allen A.W."/>
            <person name="Alvarado L."/>
            <person name="Arachchi H.M."/>
            <person name="Berlin A.M."/>
            <person name="Chapman S.B."/>
            <person name="Gainer-Dewar J."/>
            <person name="Goldberg J."/>
            <person name="Griggs A."/>
            <person name="Gujja S."/>
            <person name="Hansen M."/>
            <person name="Howarth C."/>
            <person name="Imamovic A."/>
            <person name="Ireland A."/>
            <person name="Larimer J."/>
            <person name="McCowan C."/>
            <person name="Murphy C."/>
            <person name="Pearson M."/>
            <person name="Poon T.W."/>
            <person name="Priest M."/>
            <person name="Roberts A."/>
            <person name="Saif S."/>
            <person name="Shea T."/>
            <person name="Sisk P."/>
            <person name="Sykes S."/>
            <person name="Wortman J."/>
            <person name="Nusbaum C."/>
            <person name="Birren B."/>
        </authorList>
    </citation>
    <scope>NUCLEOTIDE SEQUENCE [LARGE SCALE GENOMIC DNA]</scope>
    <source>
        <strain evidence="15 16">ATCC 51263</strain>
    </source>
</reference>
<evidence type="ECO:0000256" key="1">
    <source>
        <dbReference type="ARBA" id="ARBA00004496"/>
    </source>
</evidence>
<keyword evidence="16" id="KW-1185">Reference proteome</keyword>
<evidence type="ECO:0000256" key="9">
    <source>
        <dbReference type="ARBA" id="ARBA00037387"/>
    </source>
</evidence>
<keyword evidence="4" id="KW-0597">Phosphoprotein</keyword>
<dbReference type="InterPro" id="IPR036095">
    <property type="entry name" value="PTS_EIIB-like_sf"/>
</dbReference>
<dbReference type="Gene3D" id="1.10.1790.10">
    <property type="entry name" value="PRD domain"/>
    <property type="match status" value="1"/>
</dbReference>
<dbReference type="PANTHER" id="PTHR36203:SF1">
    <property type="entry name" value="ASCORBATE-SPECIFIC PTS SYSTEM EIIA COMPONENT"/>
    <property type="match status" value="1"/>
</dbReference>
<evidence type="ECO:0000256" key="8">
    <source>
        <dbReference type="ARBA" id="ARBA00023159"/>
    </source>
</evidence>
<comment type="function">
    <text evidence="9">The phosphoenolpyruvate-dependent sugar phosphotransferase system (sugar PTS), a major carbohydrate active transport system, catalyzes the phosphorylation of incoming sugar substrates concomitantly with their translocation across the cell membrane. The enzyme II UlaABC PTS system is involved in ascorbate transport.</text>
</comment>
<dbReference type="Pfam" id="PF00874">
    <property type="entry name" value="PRD"/>
    <property type="match status" value="1"/>
</dbReference>
<keyword evidence="2" id="KW-0813">Transport</keyword>
<keyword evidence="5" id="KW-0808">Transferase</keyword>
<name>S1NH97_9ENTE</name>
<feature type="domain" description="PTS EIIB type-2" evidence="13">
    <location>
        <begin position="396"/>
        <end position="485"/>
    </location>
</feature>
<dbReference type="OrthoDB" id="369398at2"/>
<dbReference type="InterPro" id="IPR011608">
    <property type="entry name" value="PRD"/>
</dbReference>
<dbReference type="GO" id="GO:0016301">
    <property type="term" value="F:kinase activity"/>
    <property type="evidence" value="ECO:0007669"/>
    <property type="project" value="UniProtKB-KW"/>
</dbReference>
<dbReference type="AlphaFoldDB" id="S1NH97"/>
<dbReference type="GO" id="GO:0009401">
    <property type="term" value="P:phosphoenolpyruvate-dependent sugar phosphotransferase system"/>
    <property type="evidence" value="ECO:0007669"/>
    <property type="project" value="UniProtKB-KW"/>
</dbReference>
<evidence type="ECO:0000256" key="5">
    <source>
        <dbReference type="ARBA" id="ARBA00022679"/>
    </source>
</evidence>
<dbReference type="InterPro" id="IPR002178">
    <property type="entry name" value="PTS_EIIA_type-2_dom"/>
</dbReference>
<dbReference type="PROSITE" id="PS00372">
    <property type="entry name" value="PTS_EIIA_TYPE_2_HIS"/>
    <property type="match status" value="1"/>
</dbReference>
<dbReference type="SUPFAM" id="SSF55804">
    <property type="entry name" value="Phoshotransferase/anion transport protein"/>
    <property type="match status" value="1"/>
</dbReference>
<accession>S1NH97</accession>